<dbReference type="AlphaFoldDB" id="A0A0F3QCV5"/>
<accession>A0A0F3QCV5</accession>
<organism evidence="2 3">
    <name type="scientific">Rickettsia bellii str. RML An4</name>
    <dbReference type="NCBI Taxonomy" id="1359193"/>
    <lineage>
        <taxon>Bacteria</taxon>
        <taxon>Pseudomonadati</taxon>
        <taxon>Pseudomonadota</taxon>
        <taxon>Alphaproteobacteria</taxon>
        <taxon>Rickettsiales</taxon>
        <taxon>Rickettsiaceae</taxon>
        <taxon>Rickettsieae</taxon>
        <taxon>Rickettsia</taxon>
        <taxon>belli group</taxon>
    </lineage>
</organism>
<dbReference type="PATRIC" id="fig|1359193.3.peg.1335"/>
<dbReference type="InterPro" id="IPR025420">
    <property type="entry name" value="DUF4143"/>
</dbReference>
<evidence type="ECO:0000313" key="3">
    <source>
        <dbReference type="Proteomes" id="UP000033661"/>
    </source>
</evidence>
<proteinExistence type="predicted"/>
<dbReference type="SUPFAM" id="SSF52980">
    <property type="entry name" value="Restriction endonuclease-like"/>
    <property type="match status" value="1"/>
</dbReference>
<keyword evidence="3" id="KW-1185">Reference proteome</keyword>
<evidence type="ECO:0000313" key="2">
    <source>
        <dbReference type="EMBL" id="KJV90373.1"/>
    </source>
</evidence>
<reference evidence="2 3" key="1">
    <citation type="submission" date="2015-02" db="EMBL/GenBank/DDBJ databases">
        <title>Genome Sequencing of Rickettsiales.</title>
        <authorList>
            <person name="Daugherty S.C."/>
            <person name="Su Q."/>
            <person name="Abolude K."/>
            <person name="Beier-Sexton M."/>
            <person name="Carlyon J.A."/>
            <person name="Carter R."/>
            <person name="Day N.P."/>
            <person name="Dumler S.J."/>
            <person name="Dyachenko V."/>
            <person name="Godinez A."/>
            <person name="Kurtti T.J."/>
            <person name="Lichay M."/>
            <person name="Mullins K.E."/>
            <person name="Ott S."/>
            <person name="Pappas-Brown V."/>
            <person name="Paris D.H."/>
            <person name="Patel P."/>
            <person name="Richards A.L."/>
            <person name="Sadzewicz L."/>
            <person name="Sears K."/>
            <person name="Seidman D."/>
            <person name="Sengamalay N."/>
            <person name="Stenos J."/>
            <person name="Tallon L.J."/>
            <person name="Vincent G."/>
            <person name="Fraser C.M."/>
            <person name="Munderloh U."/>
            <person name="Dunning-Hotopp J.C."/>
        </authorList>
    </citation>
    <scope>NUCLEOTIDE SEQUENCE [LARGE SCALE GENOMIC DNA]</scope>
    <source>
        <strain evidence="2 3">RML An4</strain>
    </source>
</reference>
<dbReference type="Proteomes" id="UP000033661">
    <property type="component" value="Unassembled WGS sequence"/>
</dbReference>
<dbReference type="InterPro" id="IPR011335">
    <property type="entry name" value="Restrct_endonuc-II-like"/>
</dbReference>
<dbReference type="PANTHER" id="PTHR43566:SF2">
    <property type="entry name" value="DUF4143 DOMAIN-CONTAINING PROTEIN"/>
    <property type="match status" value="1"/>
</dbReference>
<comment type="caution">
    <text evidence="2">The sequence shown here is derived from an EMBL/GenBank/DDBJ whole genome shotgun (WGS) entry which is preliminary data.</text>
</comment>
<feature type="domain" description="DUF4143" evidence="1">
    <location>
        <begin position="4"/>
        <end position="85"/>
    </location>
</feature>
<evidence type="ECO:0000259" key="1">
    <source>
        <dbReference type="Pfam" id="PF13635"/>
    </source>
</evidence>
<dbReference type="PANTHER" id="PTHR43566">
    <property type="entry name" value="CONSERVED PROTEIN"/>
    <property type="match status" value="1"/>
</dbReference>
<dbReference type="Pfam" id="PF13635">
    <property type="entry name" value="DUF4143"/>
    <property type="match status" value="1"/>
</dbReference>
<sequence length="137" mass="15556">MTSRIKAPKVYIRDSGILHALLGVNENDWYVHPKRGLSFEGFVIEELIRKFKIDAECFFWRTQTGAELDLLIIKNGKKYGFEVKNSDAPDITKSMHIALTDLKLEHLYVVTSGDSTYKKLDNITVIGIKKLSALQLA</sequence>
<protein>
    <recommendedName>
        <fullName evidence="1">DUF4143 domain-containing protein</fullName>
    </recommendedName>
</protein>
<gene>
    <name evidence="2" type="ORF">RBEAN4_1376</name>
</gene>
<name>A0A0F3QCV5_RICBE</name>
<dbReference type="EMBL" id="LAOI01000001">
    <property type="protein sequence ID" value="KJV90373.1"/>
    <property type="molecule type" value="Genomic_DNA"/>
</dbReference>